<feature type="binding site" evidence="2">
    <location>
        <begin position="122"/>
        <end position="123"/>
    </location>
    <ligand>
        <name>ATP</name>
        <dbReference type="ChEBI" id="CHEBI:30616"/>
    </ligand>
</feature>
<feature type="binding site" evidence="2">
    <location>
        <position position="218"/>
    </location>
    <ligand>
        <name>Mg(2+)</name>
        <dbReference type="ChEBI" id="CHEBI:18420"/>
        <label>5</label>
    </ligand>
</feature>
<keyword evidence="2 4" id="KW-0418">Kinase</keyword>
<dbReference type="InterPro" id="IPR016188">
    <property type="entry name" value="PurM-like_N"/>
</dbReference>
<dbReference type="STRING" id="260084.SAMN02927928_0538"/>
<keyword evidence="5" id="KW-1185">Reference proteome</keyword>
<dbReference type="GO" id="GO:0000287">
    <property type="term" value="F:magnesium ion binding"/>
    <property type="evidence" value="ECO:0007669"/>
    <property type="project" value="UniProtKB-UniRule"/>
</dbReference>
<dbReference type="CDD" id="cd02194">
    <property type="entry name" value="ThiL"/>
    <property type="match status" value="1"/>
</dbReference>
<feature type="domain" description="PurM-like N-terminal" evidence="3">
    <location>
        <begin position="29"/>
        <end position="140"/>
    </location>
</feature>
<dbReference type="NCBIfam" id="TIGR01379">
    <property type="entry name" value="thiL"/>
    <property type="match status" value="1"/>
</dbReference>
<keyword evidence="2" id="KW-0547">Nucleotide-binding</keyword>
<feature type="binding site" evidence="2">
    <location>
        <position position="54"/>
    </location>
    <ligand>
        <name>substrate</name>
    </ligand>
</feature>
<dbReference type="EC" id="2.7.4.16" evidence="2"/>
<feature type="binding site" evidence="2">
    <location>
        <position position="217"/>
    </location>
    <ligand>
        <name>ATP</name>
        <dbReference type="ChEBI" id="CHEBI:30616"/>
    </ligand>
</feature>
<dbReference type="InterPro" id="IPR036921">
    <property type="entry name" value="PurM-like_N_sf"/>
</dbReference>
<keyword evidence="2" id="KW-0067">ATP-binding</keyword>
<keyword evidence="2" id="KW-0479">Metal-binding</keyword>
<feature type="binding site" evidence="2">
    <location>
        <position position="47"/>
    </location>
    <ligand>
        <name>Mg(2+)</name>
        <dbReference type="ChEBI" id="CHEBI:18420"/>
        <label>1</label>
    </ligand>
</feature>
<dbReference type="GO" id="GO:0009229">
    <property type="term" value="P:thiamine diphosphate biosynthetic process"/>
    <property type="evidence" value="ECO:0007669"/>
    <property type="project" value="UniProtKB-UniRule"/>
</dbReference>
<dbReference type="Gene3D" id="3.30.1330.10">
    <property type="entry name" value="PurM-like, N-terminal domain"/>
    <property type="match status" value="1"/>
</dbReference>
<evidence type="ECO:0000313" key="5">
    <source>
        <dbReference type="Proteomes" id="UP000199150"/>
    </source>
</evidence>
<dbReference type="EMBL" id="FMTS01000001">
    <property type="protein sequence ID" value="SCW33955.1"/>
    <property type="molecule type" value="Genomic_DNA"/>
</dbReference>
<dbReference type="AlphaFoldDB" id="A0A1G4PP32"/>
<dbReference type="HAMAP" id="MF_02128">
    <property type="entry name" value="TMP_kinase"/>
    <property type="match status" value="1"/>
</dbReference>
<dbReference type="OrthoDB" id="9802811at2"/>
<dbReference type="RefSeq" id="WP_090643330.1">
    <property type="nucleotide sequence ID" value="NZ_CBCRYE010000001.1"/>
</dbReference>
<keyword evidence="1 2" id="KW-0784">Thiamine biosynthesis</keyword>
<dbReference type="SUPFAM" id="SSF56042">
    <property type="entry name" value="PurM C-terminal domain-like"/>
    <property type="match status" value="1"/>
</dbReference>
<dbReference type="UniPathway" id="UPA00060">
    <property type="reaction ID" value="UER00142"/>
</dbReference>
<feature type="binding site" evidence="2">
    <location>
        <position position="149"/>
    </location>
    <ligand>
        <name>ATP</name>
        <dbReference type="ChEBI" id="CHEBI:30616"/>
    </ligand>
</feature>
<feature type="binding site" evidence="2">
    <location>
        <position position="30"/>
    </location>
    <ligand>
        <name>Mg(2+)</name>
        <dbReference type="ChEBI" id="CHEBI:18420"/>
        <label>4</label>
    </ligand>
</feature>
<dbReference type="PANTHER" id="PTHR30270">
    <property type="entry name" value="THIAMINE-MONOPHOSPHATE KINASE"/>
    <property type="match status" value="1"/>
</dbReference>
<accession>A0A1G4PP32</accession>
<dbReference type="SUPFAM" id="SSF55326">
    <property type="entry name" value="PurM N-terminal domain-like"/>
    <property type="match status" value="1"/>
</dbReference>
<comment type="miscellaneous">
    <text evidence="2">Reaction mechanism of ThiL seems to utilize a direct, inline transfer of the gamma-phosphate of ATP to TMP rather than a phosphorylated enzyme intermediate.</text>
</comment>
<dbReference type="InterPro" id="IPR006283">
    <property type="entry name" value="ThiL-like"/>
</dbReference>
<proteinExistence type="inferred from homology"/>
<dbReference type="PANTHER" id="PTHR30270:SF0">
    <property type="entry name" value="THIAMINE-MONOPHOSPHATE KINASE"/>
    <property type="match status" value="1"/>
</dbReference>
<keyword evidence="2" id="KW-0808">Transferase</keyword>
<protein>
    <recommendedName>
        <fullName evidence="2">Thiamine-monophosphate kinase</fullName>
        <shortName evidence="2">TMP kinase</shortName>
        <shortName evidence="2">Thiamine-phosphate kinase</shortName>
        <ecNumber evidence="2">2.7.4.16</ecNumber>
    </recommendedName>
</protein>
<dbReference type="InterPro" id="IPR036676">
    <property type="entry name" value="PurM-like_C_sf"/>
</dbReference>
<comment type="caution">
    <text evidence="2">Lacks conserved residue(s) required for the propagation of feature annotation.</text>
</comment>
<dbReference type="Pfam" id="PF00586">
    <property type="entry name" value="AIRS"/>
    <property type="match status" value="1"/>
</dbReference>
<name>A0A1G4PP32_9CAUL</name>
<comment type="pathway">
    <text evidence="2">Cofactor biosynthesis; thiamine diphosphate biosynthesis; thiamine diphosphate from thiamine phosphate: step 1/1.</text>
</comment>
<feature type="binding site" evidence="2">
    <location>
        <position position="123"/>
    </location>
    <ligand>
        <name>Mg(2+)</name>
        <dbReference type="ChEBI" id="CHEBI:18420"/>
        <label>1</label>
    </ligand>
</feature>
<organism evidence="4 5">
    <name type="scientific">Asticcacaulis taihuensis</name>
    <dbReference type="NCBI Taxonomy" id="260084"/>
    <lineage>
        <taxon>Bacteria</taxon>
        <taxon>Pseudomonadati</taxon>
        <taxon>Pseudomonadota</taxon>
        <taxon>Alphaproteobacteria</taxon>
        <taxon>Caulobacterales</taxon>
        <taxon>Caulobacteraceae</taxon>
        <taxon>Asticcacaulis</taxon>
    </lineage>
</organism>
<feature type="binding site" evidence="2">
    <location>
        <position position="47"/>
    </location>
    <ligand>
        <name>Mg(2+)</name>
        <dbReference type="ChEBI" id="CHEBI:18420"/>
        <label>2</label>
    </ligand>
</feature>
<dbReference type="GO" id="GO:0009228">
    <property type="term" value="P:thiamine biosynthetic process"/>
    <property type="evidence" value="ECO:0007669"/>
    <property type="project" value="UniProtKB-KW"/>
</dbReference>
<feature type="binding site" evidence="2">
    <location>
        <position position="215"/>
    </location>
    <ligand>
        <name>Mg(2+)</name>
        <dbReference type="ChEBI" id="CHEBI:18420"/>
        <label>3</label>
    </ligand>
</feature>
<sequence>MSEPDEFSIIDQLFKPLAGLSREARGLIDDVAVIAGDPICDLVVNTDALVGGVHFFEHDPLDLVARKLMRVNLSDIVAKGARPYGYQLVTAWPRGTTYAEKADFARGLKIDQDRYGLSLFGGDTVSTEGPLVVSMTMFGKAPAGKTLSRLGAKPGDRVLVSGYIGQGYLGLKALQGQLLGLSHEDVNEVISAYHLPEIRTDLIPVLRDHARSAMDISDGLLADADHLARANNLMIRLDLNRVPTSLSARAAIASGISPVALCTGGDDYQILCTASEMGAKALVLAGFYDIGACIGLSDDTPAGAELWSDNRRLDVTKKGFTHPL</sequence>
<feature type="binding site" evidence="2">
    <location>
        <position position="320"/>
    </location>
    <ligand>
        <name>substrate</name>
    </ligand>
</feature>
<comment type="catalytic activity">
    <reaction evidence="2">
        <text>thiamine phosphate + ATP = thiamine diphosphate + ADP</text>
        <dbReference type="Rhea" id="RHEA:15913"/>
        <dbReference type="ChEBI" id="CHEBI:30616"/>
        <dbReference type="ChEBI" id="CHEBI:37575"/>
        <dbReference type="ChEBI" id="CHEBI:58937"/>
        <dbReference type="ChEBI" id="CHEBI:456216"/>
        <dbReference type="EC" id="2.7.4.16"/>
    </reaction>
</comment>
<dbReference type="GO" id="GO:0009030">
    <property type="term" value="F:thiamine-phosphate kinase activity"/>
    <property type="evidence" value="ECO:0007669"/>
    <property type="project" value="UniProtKB-UniRule"/>
</dbReference>
<comment type="similarity">
    <text evidence="2">Belongs to the thiamine-monophosphate kinase family.</text>
</comment>
<dbReference type="Proteomes" id="UP000199150">
    <property type="component" value="Unassembled WGS sequence"/>
</dbReference>
<reference evidence="5" key="1">
    <citation type="submission" date="2016-10" db="EMBL/GenBank/DDBJ databases">
        <authorList>
            <person name="Varghese N."/>
            <person name="Submissions S."/>
        </authorList>
    </citation>
    <scope>NUCLEOTIDE SEQUENCE [LARGE SCALE GENOMIC DNA]</scope>
    <source>
        <strain evidence="5">CGMCC 1.3431</strain>
    </source>
</reference>
<feature type="binding site" evidence="2">
    <location>
        <position position="75"/>
    </location>
    <ligand>
        <name>Mg(2+)</name>
        <dbReference type="ChEBI" id="CHEBI:18420"/>
        <label>4</label>
    </ligand>
</feature>
<dbReference type="Gene3D" id="3.90.650.10">
    <property type="entry name" value="PurM-like C-terminal domain"/>
    <property type="match status" value="1"/>
</dbReference>
<evidence type="ECO:0000256" key="1">
    <source>
        <dbReference type="ARBA" id="ARBA00022977"/>
    </source>
</evidence>
<evidence type="ECO:0000256" key="2">
    <source>
        <dbReference type="HAMAP-Rule" id="MF_02128"/>
    </source>
</evidence>
<feature type="binding site" evidence="2">
    <location>
        <position position="46"/>
    </location>
    <ligand>
        <name>Mg(2+)</name>
        <dbReference type="ChEBI" id="CHEBI:18420"/>
        <label>1</label>
    </ligand>
</feature>
<feature type="binding site" evidence="2">
    <location>
        <position position="75"/>
    </location>
    <ligand>
        <name>Mg(2+)</name>
        <dbReference type="ChEBI" id="CHEBI:18420"/>
        <label>2</label>
    </ligand>
</feature>
<evidence type="ECO:0000313" key="4">
    <source>
        <dbReference type="EMBL" id="SCW33955.1"/>
    </source>
</evidence>
<keyword evidence="2" id="KW-0460">Magnesium</keyword>
<feature type="binding site" evidence="2">
    <location>
        <position position="266"/>
    </location>
    <ligand>
        <name>substrate</name>
    </ligand>
</feature>
<feature type="binding site" evidence="2">
    <location>
        <position position="30"/>
    </location>
    <ligand>
        <name>Mg(2+)</name>
        <dbReference type="ChEBI" id="CHEBI:18420"/>
        <label>3</label>
    </ligand>
</feature>
<dbReference type="PIRSF" id="PIRSF005303">
    <property type="entry name" value="Thiam_monoph_kin"/>
    <property type="match status" value="1"/>
</dbReference>
<evidence type="ECO:0000259" key="3">
    <source>
        <dbReference type="Pfam" id="PF00586"/>
    </source>
</evidence>
<gene>
    <name evidence="2" type="primary">thiL</name>
    <name evidence="4" type="ORF">SAMN02927928_0538</name>
</gene>
<comment type="function">
    <text evidence="2">Catalyzes the ATP-dependent phosphorylation of thiamine-monophosphate (TMP) to form thiamine-pyrophosphate (TPP), the active form of vitamin B1.</text>
</comment>
<dbReference type="GO" id="GO:0005524">
    <property type="term" value="F:ATP binding"/>
    <property type="evidence" value="ECO:0007669"/>
    <property type="project" value="UniProtKB-UniRule"/>
</dbReference>
<feature type="binding site" evidence="2">
    <location>
        <position position="75"/>
    </location>
    <ligand>
        <name>Mg(2+)</name>
        <dbReference type="ChEBI" id="CHEBI:18420"/>
        <label>3</label>
    </ligand>
</feature>